<feature type="compositionally biased region" description="Basic and acidic residues" evidence="2">
    <location>
        <begin position="68"/>
        <end position="123"/>
    </location>
</feature>
<protein>
    <submittedName>
        <fullName evidence="5">OmpA family protein</fullName>
    </submittedName>
</protein>
<dbReference type="EMBL" id="WUMU01000003">
    <property type="protein sequence ID" value="MXN17017.1"/>
    <property type="molecule type" value="Genomic_DNA"/>
</dbReference>
<evidence type="ECO:0000313" key="6">
    <source>
        <dbReference type="Proteomes" id="UP000477911"/>
    </source>
</evidence>
<dbReference type="Proteomes" id="UP000477911">
    <property type="component" value="Unassembled WGS sequence"/>
</dbReference>
<keyword evidence="3" id="KW-0732">Signal</keyword>
<feature type="compositionally biased region" description="Basic and acidic residues" evidence="2">
    <location>
        <begin position="312"/>
        <end position="359"/>
    </location>
</feature>
<feature type="compositionally biased region" description="Low complexity" evidence="2">
    <location>
        <begin position="195"/>
        <end position="224"/>
    </location>
</feature>
<dbReference type="InterPro" id="IPR006665">
    <property type="entry name" value="OmpA-like"/>
</dbReference>
<evidence type="ECO:0000256" key="2">
    <source>
        <dbReference type="SAM" id="MobiDB-lite"/>
    </source>
</evidence>
<comment type="caution">
    <text evidence="5">The sequence shown here is derived from an EMBL/GenBank/DDBJ whole genome shotgun (WGS) entry which is preliminary data.</text>
</comment>
<feature type="domain" description="OmpA-like" evidence="4">
    <location>
        <begin position="632"/>
        <end position="757"/>
    </location>
</feature>
<dbReference type="Pfam" id="PF00691">
    <property type="entry name" value="OmpA"/>
    <property type="match status" value="1"/>
</dbReference>
<feature type="region of interest" description="Disordered" evidence="2">
    <location>
        <begin position="22"/>
        <end position="462"/>
    </location>
</feature>
<name>A0A6L7G0W0_9RHOB</name>
<feature type="compositionally biased region" description="Basic and acidic residues" evidence="2">
    <location>
        <begin position="182"/>
        <end position="194"/>
    </location>
</feature>
<feature type="chain" id="PRO_5026695015" evidence="3">
    <location>
        <begin position="20"/>
        <end position="757"/>
    </location>
</feature>
<dbReference type="SUPFAM" id="SSF103088">
    <property type="entry name" value="OmpA-like"/>
    <property type="match status" value="1"/>
</dbReference>
<dbReference type="Gene3D" id="3.30.1330.60">
    <property type="entry name" value="OmpA-like domain"/>
    <property type="match status" value="1"/>
</dbReference>
<feature type="compositionally biased region" description="Basic and acidic residues" evidence="2">
    <location>
        <begin position="367"/>
        <end position="462"/>
    </location>
</feature>
<feature type="compositionally biased region" description="Basic and acidic residues" evidence="2">
    <location>
        <begin position="227"/>
        <end position="300"/>
    </location>
</feature>
<dbReference type="InterPro" id="IPR036737">
    <property type="entry name" value="OmpA-like_sf"/>
</dbReference>
<accession>A0A6L7G0W0</accession>
<feature type="signal peptide" evidence="3">
    <location>
        <begin position="1"/>
        <end position="19"/>
    </location>
</feature>
<gene>
    <name evidence="5" type="ORF">GR170_04165</name>
</gene>
<keyword evidence="1" id="KW-0472">Membrane</keyword>
<sequence length="757" mass="80227">MTKTLLKSSTALVMSIALALPSTGFSQSNDGGKEAQTPRQEAPDCAPSQDCKAPGQKKHDGPQAGDRNGGEKAADHGPKEDARPGKEAGGKDQPRAEKADGAKAGKGKSDDGKAGNARTEKAPQDAAPGKGAERTAPEQAAPQSLKKGGNAVVSEEKSGGKSQAMEAQDGAKGKAEAAPQKKKAEAPKPAEAKPEAGTAPGAKDGADKAPNAKADAAPKAAGGPDADELKRRLGDKAQDTKAEAPKAEGMKAEGKGDIKAPAMDRKADAPAPKAEQKAQSKPDEPKEAPDTKELERRLGQKDGAPAAPSETRSADAPKRGDEAPRRGEDAVARDDARRPADAQQADRQRDDTRRPEGDAPRQTAEGDAPRKIAPEELKKETAAAEDPGVKRDPRQMAEDQAKREANRQDRRREVAAAGKDAKVADVREDKVSKDEARSSDEEFRTRAGGDAPQARDRKKDDGNDFFDTIAKAAVAGIGAYAVGSLLNNGDKVVSNSGDRVVVLNDGQYRVLKDDNVLLRQPGNDLRTETFSDGSTRTTVTRPDGARIETIRAADGTVLQRTRLLENGDRVVLFDDTQSYRQVNVADLPQHRDQVIQYQGTDSAALERALRNEQVKVGRTFSLGQIRDISAVRKLVPEVSLNDVTFATGSAVIQPEEAQHLATLGKAMADMIATNPGEVFLVEGHTDAVGNAGSNLALSDRRAESLALALSEYFDVPPENMVVQGYGESDLKVQTASADRDNRRAAVRRITPLLQQGN</sequence>
<dbReference type="GO" id="GO:0016020">
    <property type="term" value="C:membrane"/>
    <property type="evidence" value="ECO:0007669"/>
    <property type="project" value="UniProtKB-UniRule"/>
</dbReference>
<dbReference type="RefSeq" id="WP_160891911.1">
    <property type="nucleotide sequence ID" value="NZ_WUMU01000003.1"/>
</dbReference>
<reference evidence="5 6" key="1">
    <citation type="submission" date="2019-12" db="EMBL/GenBank/DDBJ databases">
        <authorList>
            <person name="Li M."/>
        </authorList>
    </citation>
    <scope>NUCLEOTIDE SEQUENCE [LARGE SCALE GENOMIC DNA]</scope>
    <source>
        <strain evidence="5 6">GBMRC 2024</strain>
    </source>
</reference>
<dbReference type="PROSITE" id="PS51123">
    <property type="entry name" value="OMPA_2"/>
    <property type="match status" value="1"/>
</dbReference>
<evidence type="ECO:0000256" key="3">
    <source>
        <dbReference type="SAM" id="SignalP"/>
    </source>
</evidence>
<evidence type="ECO:0000259" key="4">
    <source>
        <dbReference type="PROSITE" id="PS51123"/>
    </source>
</evidence>
<dbReference type="AlphaFoldDB" id="A0A6L7G0W0"/>
<keyword evidence="6" id="KW-1185">Reference proteome</keyword>
<evidence type="ECO:0000313" key="5">
    <source>
        <dbReference type="EMBL" id="MXN17017.1"/>
    </source>
</evidence>
<dbReference type="CDD" id="cd07185">
    <property type="entry name" value="OmpA_C-like"/>
    <property type="match status" value="1"/>
</dbReference>
<evidence type="ECO:0000256" key="1">
    <source>
        <dbReference type="PROSITE-ProRule" id="PRU00473"/>
    </source>
</evidence>
<proteinExistence type="predicted"/>
<organism evidence="5 6">
    <name type="scientific">Pseudooceanicola albus</name>
    <dbReference type="NCBI Taxonomy" id="2692189"/>
    <lineage>
        <taxon>Bacteria</taxon>
        <taxon>Pseudomonadati</taxon>
        <taxon>Pseudomonadota</taxon>
        <taxon>Alphaproteobacteria</taxon>
        <taxon>Rhodobacterales</taxon>
        <taxon>Paracoccaceae</taxon>
        <taxon>Pseudooceanicola</taxon>
    </lineage>
</organism>